<protein>
    <submittedName>
        <fullName evidence="1">Uncharacterized protein</fullName>
    </submittedName>
</protein>
<evidence type="ECO:0000313" key="2">
    <source>
        <dbReference type="Proteomes" id="UP001162480"/>
    </source>
</evidence>
<sequence>MQNKRTIPQHVDQGEVLQLELPNKPITLEHDCELRKRNCLVEDDELQNISLADSEIDEMITDYNLIAVQDDFDENKIPILYSYLCGSFGDYVCPHCKADQFPYAVKKGKLKLSLFQIYQMIF</sequence>
<organism evidence="1 2">
    <name type="scientific">Octopus vulgaris</name>
    <name type="common">Common octopus</name>
    <dbReference type="NCBI Taxonomy" id="6645"/>
    <lineage>
        <taxon>Eukaryota</taxon>
        <taxon>Metazoa</taxon>
        <taxon>Spiralia</taxon>
        <taxon>Lophotrochozoa</taxon>
        <taxon>Mollusca</taxon>
        <taxon>Cephalopoda</taxon>
        <taxon>Coleoidea</taxon>
        <taxon>Octopodiformes</taxon>
        <taxon>Octopoda</taxon>
        <taxon>Incirrata</taxon>
        <taxon>Octopodidae</taxon>
        <taxon>Octopus</taxon>
    </lineage>
</organism>
<reference evidence="1" key="1">
    <citation type="submission" date="2023-08" db="EMBL/GenBank/DDBJ databases">
        <authorList>
            <person name="Alioto T."/>
            <person name="Alioto T."/>
            <person name="Gomez Garrido J."/>
        </authorList>
    </citation>
    <scope>NUCLEOTIDE SEQUENCE</scope>
</reference>
<name>A0AA36AL52_OCTVU</name>
<keyword evidence="2" id="KW-1185">Reference proteome</keyword>
<gene>
    <name evidence="1" type="ORF">OCTVUL_1B011681</name>
</gene>
<dbReference type="Proteomes" id="UP001162480">
    <property type="component" value="Chromosome 2"/>
</dbReference>
<evidence type="ECO:0000313" key="1">
    <source>
        <dbReference type="EMBL" id="CAI9717494.1"/>
    </source>
</evidence>
<dbReference type="AlphaFoldDB" id="A0AA36AL52"/>
<accession>A0AA36AL52</accession>
<proteinExistence type="predicted"/>
<dbReference type="EMBL" id="OX597815">
    <property type="protein sequence ID" value="CAI9717494.1"/>
    <property type="molecule type" value="Genomic_DNA"/>
</dbReference>